<feature type="signal peptide" evidence="2">
    <location>
        <begin position="1"/>
        <end position="24"/>
    </location>
</feature>
<feature type="chain" id="PRO_5015595597" evidence="2">
    <location>
        <begin position="25"/>
        <end position="202"/>
    </location>
</feature>
<sequence length="202" mass="22405">MKLAEILVSTMIVFALLGCGTAKSQSPPSTKTQPQPSPAQAATSQVQPASTTQTQLSDVSFKWIGVDADQLSPTDLKQDSKPDGHFHTTISFIQPSAVKSIWIRYSEFGQSFKWGWIYNKNLPTTGYVIAVFDNLGKPVLPQGDNGYRVNGLTDFDLYISELNNENGRDTLKFEKGETFTLEIDYVTQNNEQKEFDGSVKII</sequence>
<evidence type="ECO:0000313" key="3">
    <source>
        <dbReference type="EMBL" id="SPF33138.1"/>
    </source>
</evidence>
<keyword evidence="3" id="KW-0449">Lipoprotein</keyword>
<evidence type="ECO:0000256" key="1">
    <source>
        <dbReference type="SAM" id="MobiDB-lite"/>
    </source>
</evidence>
<keyword evidence="2" id="KW-0732">Signal</keyword>
<feature type="region of interest" description="Disordered" evidence="1">
    <location>
        <begin position="24"/>
        <end position="53"/>
    </location>
</feature>
<name>A0A2U3K0K2_9FIRM</name>
<evidence type="ECO:0000313" key="4">
    <source>
        <dbReference type="Proteomes" id="UP000238916"/>
    </source>
</evidence>
<dbReference type="Proteomes" id="UP000238916">
    <property type="component" value="Unassembled WGS sequence"/>
</dbReference>
<dbReference type="PROSITE" id="PS51257">
    <property type="entry name" value="PROKAR_LIPOPROTEIN"/>
    <property type="match status" value="1"/>
</dbReference>
<dbReference type="AlphaFoldDB" id="A0A2U3K0K2"/>
<proteinExistence type="predicted"/>
<evidence type="ECO:0000256" key="2">
    <source>
        <dbReference type="SAM" id="SignalP"/>
    </source>
</evidence>
<accession>A0A2U3K0K2</accession>
<organism evidence="3 4">
    <name type="scientific">Candidatus Desulfosporosinus infrequens</name>
    <dbReference type="NCBI Taxonomy" id="2043169"/>
    <lineage>
        <taxon>Bacteria</taxon>
        <taxon>Bacillati</taxon>
        <taxon>Bacillota</taxon>
        <taxon>Clostridia</taxon>
        <taxon>Eubacteriales</taxon>
        <taxon>Desulfitobacteriaceae</taxon>
        <taxon>Desulfosporosinus</taxon>
    </lineage>
</organism>
<reference evidence="4" key="1">
    <citation type="submission" date="2018-02" db="EMBL/GenBank/DDBJ databases">
        <authorList>
            <person name="Hausmann B."/>
        </authorList>
    </citation>
    <scope>NUCLEOTIDE SEQUENCE [LARGE SCALE GENOMIC DNA]</scope>
    <source>
        <strain evidence="4">Peat soil MAG SbF1</strain>
    </source>
</reference>
<protein>
    <submittedName>
        <fullName evidence="3">Putative lipoprotein</fullName>
    </submittedName>
</protein>
<gene>
    <name evidence="3" type="ORF">SBF1_1200002</name>
</gene>
<dbReference type="EMBL" id="OMOF01000025">
    <property type="protein sequence ID" value="SPF33138.1"/>
    <property type="molecule type" value="Genomic_DNA"/>
</dbReference>
<dbReference type="OrthoDB" id="1795848at2"/>